<organism evidence="11 12">
    <name type="scientific">Borrelia turicatae</name>
    <dbReference type="NCBI Taxonomy" id="142"/>
    <lineage>
        <taxon>Bacteria</taxon>
        <taxon>Pseudomonadati</taxon>
        <taxon>Spirochaetota</taxon>
        <taxon>Spirochaetia</taxon>
        <taxon>Spirochaetales</taxon>
        <taxon>Borreliaceae</taxon>
        <taxon>Borrelia</taxon>
    </lineage>
</organism>
<evidence type="ECO:0000256" key="8">
    <source>
        <dbReference type="SAM" id="MobiDB-lite"/>
    </source>
</evidence>
<dbReference type="HAMAP" id="MF_00080">
    <property type="entry name" value="IF_3"/>
    <property type="match status" value="1"/>
</dbReference>
<comment type="function">
    <text evidence="5 7">IF-3 binds to the 30S ribosomal subunit and shifts the equilibrium between 70S ribosomes and their 50S and 30S subunits in favor of the free subunits, thus enhancing the availability of 30S subunits on which protein synthesis initiation begins.</text>
</comment>
<protein>
    <recommendedName>
        <fullName evidence="5 6">Translation initiation factor IF-3</fullName>
    </recommendedName>
</protein>
<dbReference type="PROSITE" id="PS00938">
    <property type="entry name" value="IF3"/>
    <property type="match status" value="1"/>
</dbReference>
<dbReference type="Gene3D" id="3.10.20.80">
    <property type="entry name" value="Translation initiation factor 3 (IF-3), N-terminal domain"/>
    <property type="match status" value="1"/>
</dbReference>
<dbReference type="InterPro" id="IPR019813">
    <property type="entry name" value="Translation_initiation_fac3_CS"/>
</dbReference>
<dbReference type="Pfam" id="PF05198">
    <property type="entry name" value="IF3_N"/>
    <property type="match status" value="1"/>
</dbReference>
<accession>A0A172XAK1</accession>
<comment type="subunit">
    <text evidence="5 7">Monomer.</text>
</comment>
<dbReference type="InterPro" id="IPR036788">
    <property type="entry name" value="T_IF-3_C_sf"/>
</dbReference>
<evidence type="ECO:0000259" key="10">
    <source>
        <dbReference type="Pfam" id="PF05198"/>
    </source>
</evidence>
<dbReference type="InterPro" id="IPR019815">
    <property type="entry name" value="Translation_initiation_fac_3_C"/>
</dbReference>
<dbReference type="Pfam" id="PF00707">
    <property type="entry name" value="IF3_C"/>
    <property type="match status" value="1"/>
</dbReference>
<evidence type="ECO:0000256" key="7">
    <source>
        <dbReference type="RuleBase" id="RU000646"/>
    </source>
</evidence>
<dbReference type="SUPFAM" id="SSF54364">
    <property type="entry name" value="Translation initiation factor IF3, N-terminal domain"/>
    <property type="match status" value="1"/>
</dbReference>
<gene>
    <name evidence="5" type="primary">infC</name>
    <name evidence="11" type="ORF">A7978_00910</name>
</gene>
<dbReference type="GO" id="GO:0016020">
    <property type="term" value="C:membrane"/>
    <property type="evidence" value="ECO:0007669"/>
    <property type="project" value="TreeGrafter"/>
</dbReference>
<dbReference type="GO" id="GO:0043022">
    <property type="term" value="F:ribosome binding"/>
    <property type="evidence" value="ECO:0007669"/>
    <property type="project" value="UniProtKB-ARBA"/>
</dbReference>
<evidence type="ECO:0000259" key="9">
    <source>
        <dbReference type="Pfam" id="PF00707"/>
    </source>
</evidence>
<sequence>MINRSSGKDRDRSRSGDKELRINHKIKAREVRVIFDNGTQSVLPIEDAIKCARDAELDLVEISPNSVPPVCKIIDYGKYKFHQEKRQKEQKRNQKIIKLKEVRMQPKIDTHDLDFKYRNILGFLKEGNKVKVTIRFRGRELAHTHLGYGILESILERVGESNYVLESPAKMEGKTMFLIIAPKSKK</sequence>
<dbReference type="FunFam" id="3.10.20.80:FF:000001">
    <property type="entry name" value="Translation initiation factor IF-3"/>
    <property type="match status" value="1"/>
</dbReference>
<dbReference type="GO" id="GO:0003743">
    <property type="term" value="F:translation initiation factor activity"/>
    <property type="evidence" value="ECO:0007669"/>
    <property type="project" value="UniProtKB-UniRule"/>
</dbReference>
<reference evidence="11 12" key="1">
    <citation type="submission" date="2016-05" db="EMBL/GenBank/DDBJ databases">
        <title>Chromosome and linear plasmid sequence of a 2015 human isolate of tick-borne relapsing fever spirochete, Borrelia turicatae.</title>
        <authorList>
            <person name="Kingry L.C."/>
            <person name="Dhwani B."/>
            <person name="Replogle A."/>
            <person name="Sexton C."/>
            <person name="Rowe L."/>
            <person name="Stermole B.M."/>
            <person name="Christensen A.M."/>
            <person name="Schriefer M.E."/>
        </authorList>
    </citation>
    <scope>NUCLEOTIDE SEQUENCE [LARGE SCALE GENOMIC DNA]</scope>
    <source>
        <strain evidence="11 12">BTE5EL</strain>
    </source>
</reference>
<dbReference type="AlphaFoldDB" id="A0A172XAK1"/>
<keyword evidence="2 5" id="KW-0963">Cytoplasm</keyword>
<dbReference type="PANTHER" id="PTHR10938:SF0">
    <property type="entry name" value="TRANSLATION INITIATION FACTOR IF-3, MITOCHONDRIAL"/>
    <property type="match status" value="1"/>
</dbReference>
<dbReference type="OMA" id="KCTVIFR"/>
<evidence type="ECO:0000256" key="4">
    <source>
        <dbReference type="ARBA" id="ARBA00022917"/>
    </source>
</evidence>
<evidence type="ECO:0000256" key="3">
    <source>
        <dbReference type="ARBA" id="ARBA00022540"/>
    </source>
</evidence>
<dbReference type="InterPro" id="IPR001288">
    <property type="entry name" value="Translation_initiation_fac_3"/>
</dbReference>
<dbReference type="FunFam" id="3.30.110.10:FF:000001">
    <property type="entry name" value="Translation initiation factor IF-3"/>
    <property type="match status" value="1"/>
</dbReference>
<dbReference type="GO" id="GO:0032790">
    <property type="term" value="P:ribosome disassembly"/>
    <property type="evidence" value="ECO:0007669"/>
    <property type="project" value="TreeGrafter"/>
</dbReference>
<dbReference type="InterPro" id="IPR019814">
    <property type="entry name" value="Translation_initiation_fac_3_N"/>
</dbReference>
<evidence type="ECO:0000256" key="2">
    <source>
        <dbReference type="ARBA" id="ARBA00022490"/>
    </source>
</evidence>
<dbReference type="GO" id="GO:0005829">
    <property type="term" value="C:cytosol"/>
    <property type="evidence" value="ECO:0007669"/>
    <property type="project" value="TreeGrafter"/>
</dbReference>
<evidence type="ECO:0000313" key="12">
    <source>
        <dbReference type="Proteomes" id="UP000264231"/>
    </source>
</evidence>
<dbReference type="Gene3D" id="3.30.110.10">
    <property type="entry name" value="Translation initiation factor 3 (IF-3), C-terminal domain"/>
    <property type="match status" value="1"/>
</dbReference>
<dbReference type="SUPFAM" id="SSF55200">
    <property type="entry name" value="Translation initiation factor IF3, C-terminal domain"/>
    <property type="match status" value="1"/>
</dbReference>
<dbReference type="NCBIfam" id="TIGR00168">
    <property type="entry name" value="infC"/>
    <property type="match status" value="1"/>
</dbReference>
<evidence type="ECO:0000256" key="6">
    <source>
        <dbReference type="NCBIfam" id="TIGR00168"/>
    </source>
</evidence>
<comment type="similarity">
    <text evidence="1 5 7">Belongs to the IF-3 family.</text>
</comment>
<evidence type="ECO:0000313" key="11">
    <source>
        <dbReference type="EMBL" id="ANF33686.1"/>
    </source>
</evidence>
<evidence type="ECO:0000256" key="1">
    <source>
        <dbReference type="ARBA" id="ARBA00005439"/>
    </source>
</evidence>
<dbReference type="InterPro" id="IPR036787">
    <property type="entry name" value="T_IF-3_N_sf"/>
</dbReference>
<dbReference type="Proteomes" id="UP000264231">
    <property type="component" value="Chromosome"/>
</dbReference>
<feature type="domain" description="Translation initiation factor 3 N-terminal" evidence="10">
    <location>
        <begin position="22"/>
        <end position="90"/>
    </location>
</feature>
<dbReference type="PANTHER" id="PTHR10938">
    <property type="entry name" value="TRANSLATION INITIATION FACTOR IF-3"/>
    <property type="match status" value="1"/>
</dbReference>
<keyword evidence="4 5" id="KW-0648">Protein biosynthesis</keyword>
<name>A0A172XAK1_BORTU</name>
<comment type="subcellular location">
    <subcellularLocation>
        <location evidence="5 7">Cytoplasm</location>
    </subcellularLocation>
</comment>
<keyword evidence="3 5" id="KW-0396">Initiation factor</keyword>
<dbReference type="EMBL" id="CP015629">
    <property type="protein sequence ID" value="ANF33686.1"/>
    <property type="molecule type" value="Genomic_DNA"/>
</dbReference>
<feature type="region of interest" description="Disordered" evidence="8">
    <location>
        <begin position="1"/>
        <end position="21"/>
    </location>
</feature>
<proteinExistence type="inferred from homology"/>
<feature type="domain" description="Translation initiation factor 3 C-terminal" evidence="9">
    <location>
        <begin position="97"/>
        <end position="183"/>
    </location>
</feature>
<dbReference type="RefSeq" id="WP_011772146.1">
    <property type="nucleotide sequence ID" value="NZ_CP015629.1"/>
</dbReference>
<evidence type="ECO:0000256" key="5">
    <source>
        <dbReference type="HAMAP-Rule" id="MF_00080"/>
    </source>
</evidence>
<dbReference type="SMR" id="A0A172XAK1"/>